<comment type="subunit">
    <text evidence="4">Homotrimer.</text>
</comment>
<dbReference type="PANTHER" id="PTHR33254:SF4">
    <property type="entry name" value="4-HYDROXY-4-METHYL-2-OXOGLUTARATE ALDOLASE 3-RELATED"/>
    <property type="match status" value="1"/>
</dbReference>
<dbReference type="InterPro" id="IPR005493">
    <property type="entry name" value="RraA/RraA-like"/>
</dbReference>
<organism evidence="14 15">
    <name type="scientific">Frankia nepalensis</name>
    <dbReference type="NCBI Taxonomy" id="1836974"/>
    <lineage>
        <taxon>Bacteria</taxon>
        <taxon>Bacillati</taxon>
        <taxon>Actinomycetota</taxon>
        <taxon>Actinomycetes</taxon>
        <taxon>Frankiales</taxon>
        <taxon>Frankiaceae</taxon>
        <taxon>Frankia</taxon>
    </lineage>
</organism>
<dbReference type="EC" id="4.1.1.112" evidence="6"/>
<comment type="catalytic activity">
    <reaction evidence="1">
        <text>4-hydroxy-4-methyl-2-oxoglutarate = 2 pyruvate</text>
        <dbReference type="Rhea" id="RHEA:22748"/>
        <dbReference type="ChEBI" id="CHEBI:15361"/>
        <dbReference type="ChEBI" id="CHEBI:58276"/>
        <dbReference type="EC" id="4.1.3.17"/>
    </reaction>
</comment>
<dbReference type="Pfam" id="PF03737">
    <property type="entry name" value="RraA-like"/>
    <property type="match status" value="1"/>
</dbReference>
<accession>A0A937RJI5</accession>
<evidence type="ECO:0000256" key="1">
    <source>
        <dbReference type="ARBA" id="ARBA00001342"/>
    </source>
</evidence>
<feature type="binding site" evidence="13">
    <location>
        <position position="123"/>
    </location>
    <ligand>
        <name>substrate</name>
    </ligand>
</feature>
<evidence type="ECO:0000256" key="9">
    <source>
        <dbReference type="ARBA" id="ARBA00029596"/>
    </source>
</evidence>
<comment type="cofactor">
    <cofactor evidence="2">
        <name>a divalent metal cation</name>
        <dbReference type="ChEBI" id="CHEBI:60240"/>
    </cofactor>
</comment>
<comment type="cofactor">
    <cofactor evidence="13">
        <name>Mg(2+)</name>
        <dbReference type="ChEBI" id="CHEBI:18420"/>
    </cofactor>
</comment>
<comment type="similarity">
    <text evidence="3">Belongs to the class II aldolase/RraA-like family.</text>
</comment>
<evidence type="ECO:0000256" key="10">
    <source>
        <dbReference type="ARBA" id="ARBA00030169"/>
    </source>
</evidence>
<evidence type="ECO:0000313" key="15">
    <source>
        <dbReference type="Proteomes" id="UP000604475"/>
    </source>
</evidence>
<dbReference type="AlphaFoldDB" id="A0A937RJI5"/>
<evidence type="ECO:0000256" key="12">
    <source>
        <dbReference type="ARBA" id="ARBA00047973"/>
    </source>
</evidence>
<keyword evidence="15" id="KW-1185">Reference proteome</keyword>
<name>A0A937RJI5_9ACTN</name>
<evidence type="ECO:0000256" key="4">
    <source>
        <dbReference type="ARBA" id="ARBA00011233"/>
    </source>
</evidence>
<dbReference type="CDD" id="cd16841">
    <property type="entry name" value="RraA_family"/>
    <property type="match status" value="1"/>
</dbReference>
<dbReference type="RefSeq" id="WP_203002212.1">
    <property type="nucleotide sequence ID" value="NZ_JADWYU010000246.1"/>
</dbReference>
<gene>
    <name evidence="14" type="ORF">I7412_40985</name>
</gene>
<evidence type="ECO:0000256" key="5">
    <source>
        <dbReference type="ARBA" id="ARBA00012213"/>
    </source>
</evidence>
<dbReference type="Proteomes" id="UP000604475">
    <property type="component" value="Unassembled WGS sequence"/>
</dbReference>
<comment type="catalytic activity">
    <reaction evidence="12">
        <text>oxaloacetate + H(+) = pyruvate + CO2</text>
        <dbReference type="Rhea" id="RHEA:15641"/>
        <dbReference type="ChEBI" id="CHEBI:15361"/>
        <dbReference type="ChEBI" id="CHEBI:15378"/>
        <dbReference type="ChEBI" id="CHEBI:16452"/>
        <dbReference type="ChEBI" id="CHEBI:16526"/>
        <dbReference type="EC" id="4.1.1.112"/>
    </reaction>
</comment>
<evidence type="ECO:0000256" key="3">
    <source>
        <dbReference type="ARBA" id="ARBA00008621"/>
    </source>
</evidence>
<dbReference type="GO" id="GO:0008948">
    <property type="term" value="F:oxaloacetate decarboxylase activity"/>
    <property type="evidence" value="ECO:0007669"/>
    <property type="project" value="UniProtKB-EC"/>
</dbReference>
<keyword evidence="13" id="KW-0479">Metal-binding</keyword>
<protein>
    <recommendedName>
        <fullName evidence="7">Putative 4-hydroxy-4-methyl-2-oxoglutarate aldolase</fullName>
        <ecNumber evidence="6">4.1.1.112</ecNumber>
        <ecNumber evidence="5">4.1.3.17</ecNumber>
    </recommendedName>
    <alternativeName>
        <fullName evidence="11">Oxaloacetate decarboxylase</fullName>
    </alternativeName>
    <alternativeName>
        <fullName evidence="9">Regulator of ribonuclease activity homolog</fullName>
    </alternativeName>
    <alternativeName>
        <fullName evidence="10">RraA-like protein</fullName>
    </alternativeName>
</protein>
<comment type="function">
    <text evidence="8">Catalyzes the aldol cleavage of 4-hydroxy-4-methyl-2-oxoglutarate (HMG) into 2 molecules of pyruvate. Also contains a secondary oxaloacetate (OAA) decarboxylase activity due to the common pyruvate enolate transition state formed following C-C bond cleavage in the retro-aldol and decarboxylation reactions.</text>
</comment>
<evidence type="ECO:0000256" key="6">
    <source>
        <dbReference type="ARBA" id="ARBA00012947"/>
    </source>
</evidence>
<proteinExistence type="inferred from homology"/>
<feature type="binding site" evidence="13">
    <location>
        <position position="124"/>
    </location>
    <ligand>
        <name>Mg(2+)</name>
        <dbReference type="ChEBI" id="CHEBI:18420"/>
    </ligand>
</feature>
<dbReference type="InterPro" id="IPR036704">
    <property type="entry name" value="RraA/RraA-like_sf"/>
</dbReference>
<dbReference type="GO" id="GO:0046872">
    <property type="term" value="F:metal ion binding"/>
    <property type="evidence" value="ECO:0007669"/>
    <property type="project" value="UniProtKB-KW"/>
</dbReference>
<dbReference type="EC" id="4.1.3.17" evidence="5"/>
<dbReference type="SUPFAM" id="SSF89562">
    <property type="entry name" value="RraA-like"/>
    <property type="match status" value="1"/>
</dbReference>
<evidence type="ECO:0000256" key="13">
    <source>
        <dbReference type="PIRSR" id="PIRSR605493-1"/>
    </source>
</evidence>
<comment type="caution">
    <text evidence="14">The sequence shown here is derived from an EMBL/GenBank/DDBJ whole genome shotgun (WGS) entry which is preliminary data.</text>
</comment>
<sequence>MPPELDAPMHWPVVGTASVVDVLEQEGIEGVILAGARGRGRFVGPALTVELAVDEAADPFPRGEGPARQVDIAEMWNYLDSAPRGSVLVISTNAQPVTTVGGVTAATALGRGIAGIVTDGGIRDTDEIYEYAIPIRHLTSDPRAMRDRTRLRSCGQPVRFGEVRVAVGDLVVGDGDGVVCVPRDVAAGVIERALVIEGRERVWAQSARSLRSIAASFDEVSRVHGRPH</sequence>
<evidence type="ECO:0000313" key="14">
    <source>
        <dbReference type="EMBL" id="MBL7633426.1"/>
    </source>
</evidence>
<dbReference type="PANTHER" id="PTHR33254">
    <property type="entry name" value="4-HYDROXY-4-METHYL-2-OXOGLUTARATE ALDOLASE 3-RELATED"/>
    <property type="match status" value="1"/>
</dbReference>
<dbReference type="Gene3D" id="3.50.30.40">
    <property type="entry name" value="Ribonuclease E inhibitor RraA/RraA-like"/>
    <property type="match status" value="1"/>
</dbReference>
<reference evidence="14" key="1">
    <citation type="submission" date="2020-12" db="EMBL/GenBank/DDBJ databases">
        <title>Genomic characterization of non-nitrogen-fixing Frankia strains.</title>
        <authorList>
            <person name="Carlos-Shanley C."/>
            <person name="Guerra T."/>
            <person name="Hahn D."/>
        </authorList>
    </citation>
    <scope>NUCLEOTIDE SEQUENCE</scope>
    <source>
        <strain evidence="14">CN6</strain>
    </source>
</reference>
<evidence type="ECO:0000256" key="11">
    <source>
        <dbReference type="ARBA" id="ARBA00032305"/>
    </source>
</evidence>
<dbReference type="EMBL" id="JAEACQ010000382">
    <property type="protein sequence ID" value="MBL7633426.1"/>
    <property type="molecule type" value="Genomic_DNA"/>
</dbReference>
<evidence type="ECO:0000256" key="2">
    <source>
        <dbReference type="ARBA" id="ARBA00001968"/>
    </source>
</evidence>
<keyword evidence="13" id="KW-0460">Magnesium</keyword>
<dbReference type="GO" id="GO:0047443">
    <property type="term" value="F:4-hydroxy-4-methyl-2-oxoglutarate aldolase activity"/>
    <property type="evidence" value="ECO:0007669"/>
    <property type="project" value="UniProtKB-EC"/>
</dbReference>
<evidence type="ECO:0000256" key="7">
    <source>
        <dbReference type="ARBA" id="ARBA00016549"/>
    </source>
</evidence>
<evidence type="ECO:0000256" key="8">
    <source>
        <dbReference type="ARBA" id="ARBA00025046"/>
    </source>
</evidence>